<dbReference type="OrthoDB" id="9813379at2"/>
<dbReference type="AlphaFoldDB" id="A0A1M5X6B0"/>
<evidence type="ECO:0000313" key="2">
    <source>
        <dbReference type="Proteomes" id="UP000184447"/>
    </source>
</evidence>
<evidence type="ECO:0008006" key="3">
    <source>
        <dbReference type="Google" id="ProtNLM"/>
    </source>
</evidence>
<dbReference type="Gene3D" id="2.60.120.1140">
    <property type="entry name" value="Protein of unknown function DUF192"/>
    <property type="match status" value="1"/>
</dbReference>
<dbReference type="Pfam" id="PF02643">
    <property type="entry name" value="DUF192"/>
    <property type="match status" value="1"/>
</dbReference>
<dbReference type="RefSeq" id="WP_073339811.1">
    <property type="nucleotide sequence ID" value="NZ_FQXM01000024.1"/>
</dbReference>
<keyword evidence="2" id="KW-1185">Reference proteome</keyword>
<dbReference type="Proteomes" id="UP000184447">
    <property type="component" value="Unassembled WGS sequence"/>
</dbReference>
<protein>
    <recommendedName>
        <fullName evidence="3">DUF192 domain-containing protein</fullName>
    </recommendedName>
</protein>
<dbReference type="EMBL" id="FQXM01000024">
    <property type="protein sequence ID" value="SHH95329.1"/>
    <property type="molecule type" value="Genomic_DNA"/>
</dbReference>
<name>A0A1M5X6B0_9CLOT</name>
<evidence type="ECO:0000313" key="1">
    <source>
        <dbReference type="EMBL" id="SHH95329.1"/>
    </source>
</evidence>
<reference evidence="1 2" key="1">
    <citation type="submission" date="2016-11" db="EMBL/GenBank/DDBJ databases">
        <authorList>
            <person name="Jaros S."/>
            <person name="Januszkiewicz K."/>
            <person name="Wedrychowicz H."/>
        </authorList>
    </citation>
    <scope>NUCLEOTIDE SEQUENCE [LARGE SCALE GENOMIC DNA]</scope>
    <source>
        <strain evidence="1 2">DSM 8605</strain>
    </source>
</reference>
<dbReference type="InterPro" id="IPR038695">
    <property type="entry name" value="Saro_0823-like_sf"/>
</dbReference>
<gene>
    <name evidence="1" type="ORF">SAMN02745207_03385</name>
</gene>
<proteinExistence type="predicted"/>
<dbReference type="STRING" id="1121316.SAMN02745207_03385"/>
<dbReference type="PANTHER" id="PTHR37953">
    <property type="entry name" value="UPF0127 PROTEIN MJ1496"/>
    <property type="match status" value="1"/>
</dbReference>
<dbReference type="InterPro" id="IPR003795">
    <property type="entry name" value="DUF192"/>
</dbReference>
<sequence>MLSLKNLTNNKIIAHNVIEADSFFKRLKGLMFTKVLSPQSGMFIHPCNGIHTFFMNYVIDVLYLDPNNKIIAIDEKMKPSRFGKIHKKAVAVVELSEGMIEETQTKVGHVVEFI</sequence>
<dbReference type="PANTHER" id="PTHR37953:SF1">
    <property type="entry name" value="UPF0127 PROTEIN MJ1496"/>
    <property type="match status" value="1"/>
</dbReference>
<organism evidence="1 2">
    <name type="scientific">Clostridium grantii DSM 8605</name>
    <dbReference type="NCBI Taxonomy" id="1121316"/>
    <lineage>
        <taxon>Bacteria</taxon>
        <taxon>Bacillati</taxon>
        <taxon>Bacillota</taxon>
        <taxon>Clostridia</taxon>
        <taxon>Eubacteriales</taxon>
        <taxon>Clostridiaceae</taxon>
        <taxon>Clostridium</taxon>
    </lineage>
</organism>
<accession>A0A1M5X6B0</accession>